<feature type="domain" description="PPIase FKBP-type" evidence="7">
    <location>
        <begin position="202"/>
        <end position="284"/>
    </location>
</feature>
<dbReference type="PROSITE" id="PS51257">
    <property type="entry name" value="PROKAR_LIPOPROTEIN"/>
    <property type="match status" value="1"/>
</dbReference>
<dbReference type="RefSeq" id="WP_184136650.1">
    <property type="nucleotide sequence ID" value="NZ_JACHKT010000036.1"/>
</dbReference>
<keyword evidence="4 5" id="KW-0413">Isomerase</keyword>
<evidence type="ECO:0000256" key="4">
    <source>
        <dbReference type="ARBA" id="ARBA00023235"/>
    </source>
</evidence>
<proteinExistence type="inferred from homology"/>
<evidence type="ECO:0000256" key="6">
    <source>
        <dbReference type="RuleBase" id="RU003915"/>
    </source>
</evidence>
<dbReference type="InterPro" id="IPR001179">
    <property type="entry name" value="PPIase_FKBP_dom"/>
</dbReference>
<dbReference type="AlphaFoldDB" id="A0A841EUR4"/>
<dbReference type="EMBL" id="JACHKT010000036">
    <property type="protein sequence ID" value="MBB6005119.1"/>
    <property type="molecule type" value="Genomic_DNA"/>
</dbReference>
<organism evidence="8 9">
    <name type="scientific">Arcicella rosea</name>
    <dbReference type="NCBI Taxonomy" id="502909"/>
    <lineage>
        <taxon>Bacteria</taxon>
        <taxon>Pseudomonadati</taxon>
        <taxon>Bacteroidota</taxon>
        <taxon>Cytophagia</taxon>
        <taxon>Cytophagales</taxon>
        <taxon>Flectobacillaceae</taxon>
        <taxon>Arcicella</taxon>
    </lineage>
</organism>
<gene>
    <name evidence="8" type="ORF">HNP25_003790</name>
</gene>
<sequence length="288" mass="31069">MFKRISVVLFAASMMVACNKNRVEVKEGVKIQIHSHDDKARKLKDGDIISFTAKIQNSTDSVLQESPASQPARAMLQPAGLSGFKGSFEDGLRLLSLGDSATIYVPVDSLAKGGQQLPPFIKKGTDLKYTVKILKVQSKAEFEKDMAAEQAKAKADAEDRKTKLPQMMADYVKKSGLTFKTTASGLQYVITKEGTGETPKTGDVCKCMYVGKFLDGKEFDKSPSPLDMPIGSMIPGFNEALLMMKKGGKGTFLIPPTIGYGEAAQGPIPANSALVFDVEVVDFKKGGQ</sequence>
<dbReference type="Proteomes" id="UP000524404">
    <property type="component" value="Unassembled WGS sequence"/>
</dbReference>
<accession>A0A841EUR4</accession>
<evidence type="ECO:0000256" key="1">
    <source>
        <dbReference type="ARBA" id="ARBA00000971"/>
    </source>
</evidence>
<evidence type="ECO:0000259" key="7">
    <source>
        <dbReference type="PROSITE" id="PS50059"/>
    </source>
</evidence>
<comment type="catalytic activity">
    <reaction evidence="1 5 6">
        <text>[protein]-peptidylproline (omega=180) = [protein]-peptidylproline (omega=0)</text>
        <dbReference type="Rhea" id="RHEA:16237"/>
        <dbReference type="Rhea" id="RHEA-COMP:10747"/>
        <dbReference type="Rhea" id="RHEA-COMP:10748"/>
        <dbReference type="ChEBI" id="CHEBI:83833"/>
        <dbReference type="ChEBI" id="CHEBI:83834"/>
        <dbReference type="EC" id="5.2.1.8"/>
    </reaction>
</comment>
<dbReference type="Pfam" id="PF00254">
    <property type="entry name" value="FKBP_C"/>
    <property type="match status" value="1"/>
</dbReference>
<dbReference type="SUPFAM" id="SSF54534">
    <property type="entry name" value="FKBP-like"/>
    <property type="match status" value="2"/>
</dbReference>
<comment type="caution">
    <text evidence="8">The sequence shown here is derived from an EMBL/GenBank/DDBJ whole genome shotgun (WGS) entry which is preliminary data.</text>
</comment>
<reference evidence="8 9" key="1">
    <citation type="submission" date="2020-08" db="EMBL/GenBank/DDBJ databases">
        <title>Functional genomics of gut bacteria from endangered species of beetles.</title>
        <authorList>
            <person name="Carlos-Shanley C."/>
        </authorList>
    </citation>
    <scope>NUCLEOTIDE SEQUENCE [LARGE SCALE GENOMIC DNA]</scope>
    <source>
        <strain evidence="8 9">S00070</strain>
    </source>
</reference>
<dbReference type="InterPro" id="IPR046357">
    <property type="entry name" value="PPIase_dom_sf"/>
</dbReference>
<dbReference type="GO" id="GO:0003755">
    <property type="term" value="F:peptidyl-prolyl cis-trans isomerase activity"/>
    <property type="evidence" value="ECO:0007669"/>
    <property type="project" value="UniProtKB-UniRule"/>
</dbReference>
<protein>
    <recommendedName>
        <fullName evidence="6">Peptidyl-prolyl cis-trans isomerase</fullName>
        <ecNumber evidence="6">5.2.1.8</ecNumber>
    </recommendedName>
</protein>
<evidence type="ECO:0000256" key="3">
    <source>
        <dbReference type="ARBA" id="ARBA00023110"/>
    </source>
</evidence>
<dbReference type="EC" id="5.2.1.8" evidence="6"/>
<keyword evidence="3 5" id="KW-0697">Rotamase</keyword>
<dbReference type="PANTHER" id="PTHR43811">
    <property type="entry name" value="FKBP-TYPE PEPTIDYL-PROLYL CIS-TRANS ISOMERASE FKPA"/>
    <property type="match status" value="1"/>
</dbReference>
<evidence type="ECO:0000313" key="9">
    <source>
        <dbReference type="Proteomes" id="UP000524404"/>
    </source>
</evidence>
<evidence type="ECO:0000256" key="5">
    <source>
        <dbReference type="PROSITE-ProRule" id="PRU00277"/>
    </source>
</evidence>
<name>A0A841EUR4_9BACT</name>
<dbReference type="Gene3D" id="3.10.50.40">
    <property type="match status" value="2"/>
</dbReference>
<comment type="similarity">
    <text evidence="2 6">Belongs to the FKBP-type PPIase family.</text>
</comment>
<dbReference type="PANTHER" id="PTHR43811:SF19">
    <property type="entry name" value="39 KDA FK506-BINDING NUCLEAR PROTEIN"/>
    <property type="match status" value="1"/>
</dbReference>
<evidence type="ECO:0000313" key="8">
    <source>
        <dbReference type="EMBL" id="MBB6005119.1"/>
    </source>
</evidence>
<dbReference type="PROSITE" id="PS50059">
    <property type="entry name" value="FKBP_PPIASE"/>
    <property type="match status" value="1"/>
</dbReference>
<keyword evidence="9" id="KW-1185">Reference proteome</keyword>
<evidence type="ECO:0000256" key="2">
    <source>
        <dbReference type="ARBA" id="ARBA00006577"/>
    </source>
</evidence>